<name>A0A9N7YCS8_PLEPL</name>
<proteinExistence type="predicted"/>
<dbReference type="AlphaFoldDB" id="A0A9N7YCS8"/>
<organism evidence="2 3">
    <name type="scientific">Pleuronectes platessa</name>
    <name type="common">European plaice</name>
    <dbReference type="NCBI Taxonomy" id="8262"/>
    <lineage>
        <taxon>Eukaryota</taxon>
        <taxon>Metazoa</taxon>
        <taxon>Chordata</taxon>
        <taxon>Craniata</taxon>
        <taxon>Vertebrata</taxon>
        <taxon>Euteleostomi</taxon>
        <taxon>Actinopterygii</taxon>
        <taxon>Neopterygii</taxon>
        <taxon>Teleostei</taxon>
        <taxon>Neoteleostei</taxon>
        <taxon>Acanthomorphata</taxon>
        <taxon>Carangaria</taxon>
        <taxon>Pleuronectiformes</taxon>
        <taxon>Pleuronectoidei</taxon>
        <taxon>Pleuronectidae</taxon>
        <taxon>Pleuronectes</taxon>
    </lineage>
</organism>
<protein>
    <submittedName>
        <fullName evidence="2">Uncharacterized protein</fullName>
    </submittedName>
</protein>
<evidence type="ECO:0000313" key="3">
    <source>
        <dbReference type="Proteomes" id="UP001153269"/>
    </source>
</evidence>
<dbReference type="Proteomes" id="UP001153269">
    <property type="component" value="Unassembled WGS sequence"/>
</dbReference>
<feature type="region of interest" description="Disordered" evidence="1">
    <location>
        <begin position="1"/>
        <end position="42"/>
    </location>
</feature>
<accession>A0A9N7YCS8</accession>
<evidence type="ECO:0000256" key="1">
    <source>
        <dbReference type="SAM" id="MobiDB-lite"/>
    </source>
</evidence>
<dbReference type="EMBL" id="CADEAL010000495">
    <property type="protein sequence ID" value="CAB1420978.1"/>
    <property type="molecule type" value="Genomic_DNA"/>
</dbReference>
<sequence length="161" mass="18166">MANNGKANFFKGAATRSKLTSKTSPTPEPTSPTTSGDNKELKDAVESIQMRLGEEEQRIADVEDVNTWMEENMEKCHKRLETLWMRVEDLENRSRRNNHEEVKTVALSSRTETDRVFITSVLIEPVNTPVTVCGHCSEPPTERQREQLLVWPVVGSVAAAR</sequence>
<reference evidence="2" key="1">
    <citation type="submission" date="2020-03" db="EMBL/GenBank/DDBJ databases">
        <authorList>
            <person name="Weist P."/>
        </authorList>
    </citation>
    <scope>NUCLEOTIDE SEQUENCE</scope>
</reference>
<keyword evidence="3" id="KW-1185">Reference proteome</keyword>
<comment type="caution">
    <text evidence="2">The sequence shown here is derived from an EMBL/GenBank/DDBJ whole genome shotgun (WGS) entry which is preliminary data.</text>
</comment>
<feature type="compositionally biased region" description="Low complexity" evidence="1">
    <location>
        <begin position="20"/>
        <end position="35"/>
    </location>
</feature>
<gene>
    <name evidence="2" type="ORF">PLEPLA_LOCUS8859</name>
</gene>
<evidence type="ECO:0000313" key="2">
    <source>
        <dbReference type="EMBL" id="CAB1420978.1"/>
    </source>
</evidence>